<proteinExistence type="predicted"/>
<dbReference type="EMBL" id="OY731400">
    <property type="protein sequence ID" value="CAJ1938951.1"/>
    <property type="molecule type" value="Genomic_DNA"/>
</dbReference>
<dbReference type="Proteomes" id="UP001189624">
    <property type="component" value="Chromosome 3"/>
</dbReference>
<organism evidence="1 2">
    <name type="scientific">Sphenostylis stenocarpa</name>
    <dbReference type="NCBI Taxonomy" id="92480"/>
    <lineage>
        <taxon>Eukaryota</taxon>
        <taxon>Viridiplantae</taxon>
        <taxon>Streptophyta</taxon>
        <taxon>Embryophyta</taxon>
        <taxon>Tracheophyta</taxon>
        <taxon>Spermatophyta</taxon>
        <taxon>Magnoliopsida</taxon>
        <taxon>eudicotyledons</taxon>
        <taxon>Gunneridae</taxon>
        <taxon>Pentapetalae</taxon>
        <taxon>rosids</taxon>
        <taxon>fabids</taxon>
        <taxon>Fabales</taxon>
        <taxon>Fabaceae</taxon>
        <taxon>Papilionoideae</taxon>
        <taxon>50 kb inversion clade</taxon>
        <taxon>NPAAA clade</taxon>
        <taxon>indigoferoid/millettioid clade</taxon>
        <taxon>Phaseoleae</taxon>
        <taxon>Sphenostylis</taxon>
    </lineage>
</organism>
<accession>A0AA86S9A2</accession>
<evidence type="ECO:0000313" key="2">
    <source>
        <dbReference type="Proteomes" id="UP001189624"/>
    </source>
</evidence>
<dbReference type="AlphaFoldDB" id="A0AA86S9A2"/>
<dbReference type="Gramene" id="rna-AYBTSS11_LOCUS8876">
    <property type="protein sequence ID" value="CAJ1938951.1"/>
    <property type="gene ID" value="gene-AYBTSS11_LOCUS8876"/>
</dbReference>
<sequence>MAFIPQAPRFQLTSLTVTSLATNTGAELTATFNVSAVLGNPNFALSVCYESLRLALLFDNLVTLIQPLPFSTAAQTETLVRAQYAVAHRLFPDGVVRGITEQCVITECG</sequence>
<evidence type="ECO:0000313" key="1">
    <source>
        <dbReference type="EMBL" id="CAJ1938951.1"/>
    </source>
</evidence>
<reference evidence="1" key="1">
    <citation type="submission" date="2023-10" db="EMBL/GenBank/DDBJ databases">
        <authorList>
            <person name="Domelevo Entfellner J.-B."/>
        </authorList>
    </citation>
    <scope>NUCLEOTIDE SEQUENCE</scope>
</reference>
<keyword evidence="2" id="KW-1185">Reference proteome</keyword>
<gene>
    <name evidence="1" type="ORF">AYBTSS11_LOCUS8876</name>
</gene>
<protein>
    <submittedName>
        <fullName evidence="1">Uncharacterized protein</fullName>
    </submittedName>
</protein>
<name>A0AA86S9A2_9FABA</name>